<evidence type="ECO:0000259" key="1">
    <source>
        <dbReference type="Pfam" id="PF09524"/>
    </source>
</evidence>
<protein>
    <recommendedName>
        <fullName evidence="1">Phage conserved hypothetical protein C-terminal domain-containing protein</fullName>
    </recommendedName>
</protein>
<dbReference type="Proteomes" id="UP000014729">
    <property type="component" value="Segment"/>
</dbReference>
<proteinExistence type="predicted"/>
<dbReference type="EMBL" id="KC821604">
    <property type="protein sequence ID" value="AGO47212.1"/>
    <property type="molecule type" value="Genomic_DNA"/>
</dbReference>
<accession>R9ZXY1</accession>
<dbReference type="Pfam" id="PF09524">
    <property type="entry name" value="Phg_2220_C"/>
    <property type="match status" value="1"/>
</dbReference>
<evidence type="ECO:0000313" key="2">
    <source>
        <dbReference type="EMBL" id="AGO47212.1"/>
    </source>
</evidence>
<dbReference type="InterPro" id="IPR011741">
    <property type="entry name" value="Phg_2220_C"/>
</dbReference>
<gene>
    <name evidence="2" type="ORF">PhiST_gp073</name>
</gene>
<name>R9ZXY1_9CAUD</name>
<organism evidence="2 3">
    <name type="scientific">Cellulophaga phage phiST</name>
    <dbReference type="NCBI Taxonomy" id="756282"/>
    <lineage>
        <taxon>Viruses</taxon>
        <taxon>Duplodnaviria</taxon>
        <taxon>Heunggongvirae</taxon>
        <taxon>Uroviricota</taxon>
        <taxon>Caudoviricetes</taxon>
        <taxon>Cbastvirus</taxon>
        <taxon>Cbastvirus ST</taxon>
    </lineage>
</organism>
<sequence>MKILIKKISDILDEKNSVFQRGLLITLLLIKDSDPKITLAIFKAKVNYTKSKEALIDLHERKFIDWSGYKAAKKSVDLQKISPDVLEAVDFMNNLYGRNFDSSSKSTVTGLSQRLQEHNLETIKKVIANRYREWKDDPIMSKHLNPQTIFRPSKFEKYLEEVNRTKVGESIVSANQLNLNDGDEITYEISKNLSDNDIYTVKTYLLDSNEELIGSGMIQKLQGKALIRLIKLGHSAQKFGDKLENKYFYIKQ</sequence>
<evidence type="ECO:0000313" key="3">
    <source>
        <dbReference type="Proteomes" id="UP000014729"/>
    </source>
</evidence>
<feature type="domain" description="Phage conserved hypothetical protein C-terminal" evidence="1">
    <location>
        <begin position="89"/>
        <end position="159"/>
    </location>
</feature>
<reference evidence="2 3" key="1">
    <citation type="journal article" date="2013" name="Proc. Natl. Acad. Sci. U.S.A.">
        <title>Twelve previously unknown phage genera are ubiquitous in global oceans.</title>
        <authorList>
            <person name="Holmfeldt K."/>
            <person name="Solonenko N."/>
            <person name="Shah M."/>
            <person name="Corrier K."/>
            <person name="Riemann L."/>
            <person name="Verberkmoes N.C."/>
            <person name="Sullivan M.B."/>
        </authorList>
    </citation>
    <scope>NUCLEOTIDE SEQUENCE [LARGE SCALE GENOMIC DNA]</scope>
    <source>
        <strain evidence="2">PhiST</strain>
    </source>
</reference>
<reference evidence="3" key="2">
    <citation type="submission" date="2013-03" db="EMBL/GenBank/DDBJ databases">
        <title>The Cellulophaga phages: a novel, diverse, and globally ubiquitous model system.</title>
        <authorList>
            <person name="Holmfeldt K."/>
            <person name="Solonenko N."/>
            <person name="Shah M."/>
            <person name="Corrier K."/>
            <person name="Riemann L."/>
            <person name="VerBerkmoes N.C."/>
            <person name="Sullivan M.B."/>
        </authorList>
    </citation>
    <scope>NUCLEOTIDE SEQUENCE [LARGE SCALE GENOMIC DNA]</scope>
</reference>